<keyword evidence="3" id="KW-1185">Reference proteome</keyword>
<evidence type="ECO:0000313" key="3">
    <source>
        <dbReference type="Proteomes" id="UP000183635"/>
    </source>
</evidence>
<organism evidence="2 3">
    <name type="scientific">Paracoccus aminovorans</name>
    <dbReference type="NCBI Taxonomy" id="34004"/>
    <lineage>
        <taxon>Bacteria</taxon>
        <taxon>Pseudomonadati</taxon>
        <taxon>Pseudomonadota</taxon>
        <taxon>Alphaproteobacteria</taxon>
        <taxon>Rhodobacterales</taxon>
        <taxon>Paracoccaceae</taxon>
        <taxon>Paracoccus</taxon>
    </lineage>
</organism>
<dbReference type="Proteomes" id="UP000183635">
    <property type="component" value="Unassembled WGS sequence"/>
</dbReference>
<accession>A0A1I3EYQ0</accession>
<feature type="region of interest" description="Disordered" evidence="1">
    <location>
        <begin position="360"/>
        <end position="385"/>
    </location>
</feature>
<dbReference type="NCBIfam" id="TIGR04474">
    <property type="entry name" value="tcm_partner"/>
    <property type="match status" value="1"/>
</dbReference>
<reference evidence="2 3" key="1">
    <citation type="submission" date="2016-10" db="EMBL/GenBank/DDBJ databases">
        <authorList>
            <person name="de Groot N.N."/>
        </authorList>
    </citation>
    <scope>NUCLEOTIDE SEQUENCE [LARGE SCALE GENOMIC DNA]</scope>
    <source>
        <strain evidence="2 3">DSM 8537</strain>
    </source>
</reference>
<evidence type="ECO:0000256" key="1">
    <source>
        <dbReference type="SAM" id="MobiDB-lite"/>
    </source>
</evidence>
<name>A0A1I3EYQ0_9RHOB</name>
<protein>
    <submittedName>
        <fullName evidence="2">Three-Cys-motif partner protein</fullName>
    </submittedName>
</protein>
<dbReference type="EMBL" id="FOPU01000057">
    <property type="protein sequence ID" value="SFI04098.1"/>
    <property type="molecule type" value="Genomic_DNA"/>
</dbReference>
<gene>
    <name evidence="2" type="ORF">SAMN04488021_1573</name>
</gene>
<dbReference type="RefSeq" id="WP_074970965.1">
    <property type="nucleotide sequence ID" value="NZ_CBCRYP010000063.1"/>
</dbReference>
<dbReference type="AlphaFoldDB" id="A0A1I3EYQ0"/>
<evidence type="ECO:0000313" key="2">
    <source>
        <dbReference type="EMBL" id="SFI04098.1"/>
    </source>
</evidence>
<proteinExistence type="predicted"/>
<sequence length="385" mass="43653">MPPKIENYHRREQSFIKHLFLNKYLESAAYKLFQGRSPVFNFVDAFAGPWRVSDTNRYSDASFSQAIETLETVRRSLLDMGRPGLKVRFRFCERNPLSVAKLQEFAAEKPEFDIQVFSGPFEDNLDGIRTACRDGFTFTFIDPTGWNVESAKVFEFLRSLNGEFLFNFMAEEVNRHAGWDGVAASVGRFLADPAWKDAFEAMPEGSNETKILQLLKAKMKEARVATYLTDMAIRKPREDRIKMRLILGTHSGFGVEVFRTVQEKVEKEAVRTRHAIQTEESGQSLLFPEDQIIAFETDRDGVGCSAHVGWATELLLRTVSQRPGIAFGPLASGVMEQVPVRTTHLNKIVAAKRKDGLLHFDLPNGKRTPSPETKLWPPTIASERD</sequence>
<dbReference type="InterPro" id="IPR031009">
    <property type="entry name" value="Tcm_partner"/>
</dbReference>